<dbReference type="GO" id="GO:0006913">
    <property type="term" value="P:nucleocytoplasmic transport"/>
    <property type="evidence" value="ECO:0007669"/>
    <property type="project" value="TreeGrafter"/>
</dbReference>
<dbReference type="InterPro" id="IPR027038">
    <property type="entry name" value="RanGap"/>
</dbReference>
<evidence type="ECO:0000256" key="2">
    <source>
        <dbReference type="ARBA" id="ARBA00022614"/>
    </source>
</evidence>
<dbReference type="AlphaFoldDB" id="A0A0G4I4V8"/>
<organism evidence="5">
    <name type="scientific">Chromera velia CCMP2878</name>
    <dbReference type="NCBI Taxonomy" id="1169474"/>
    <lineage>
        <taxon>Eukaryota</taxon>
        <taxon>Sar</taxon>
        <taxon>Alveolata</taxon>
        <taxon>Colpodellida</taxon>
        <taxon>Chromeraceae</taxon>
        <taxon>Chromera</taxon>
    </lineage>
</organism>
<dbReference type="PANTHER" id="PTHR24113">
    <property type="entry name" value="RAN GTPASE-ACTIVATING PROTEIN 1"/>
    <property type="match status" value="1"/>
</dbReference>
<feature type="region of interest" description="Disordered" evidence="4">
    <location>
        <begin position="1"/>
        <end position="33"/>
    </location>
</feature>
<keyword evidence="3" id="KW-0677">Repeat</keyword>
<dbReference type="GO" id="GO:0031267">
    <property type="term" value="F:small GTPase binding"/>
    <property type="evidence" value="ECO:0007669"/>
    <property type="project" value="TreeGrafter"/>
</dbReference>
<dbReference type="PhylomeDB" id="A0A0G4I4V8"/>
<dbReference type="GO" id="GO:0005829">
    <property type="term" value="C:cytosol"/>
    <property type="evidence" value="ECO:0007669"/>
    <property type="project" value="TreeGrafter"/>
</dbReference>
<dbReference type="Gene3D" id="3.80.10.10">
    <property type="entry name" value="Ribonuclease Inhibitor"/>
    <property type="match status" value="3"/>
</dbReference>
<dbReference type="SUPFAM" id="SSF52047">
    <property type="entry name" value="RNI-like"/>
    <property type="match status" value="2"/>
</dbReference>
<dbReference type="SMART" id="SM00368">
    <property type="entry name" value="LRR_RI"/>
    <property type="match status" value="6"/>
</dbReference>
<feature type="compositionally biased region" description="Basic and acidic residues" evidence="4">
    <location>
        <begin position="1"/>
        <end position="14"/>
    </location>
</feature>
<gene>
    <name evidence="5" type="ORF">Cvel_1827</name>
</gene>
<keyword evidence="1" id="KW-0343">GTPase activation</keyword>
<dbReference type="GO" id="GO:0005634">
    <property type="term" value="C:nucleus"/>
    <property type="evidence" value="ECO:0007669"/>
    <property type="project" value="TreeGrafter"/>
</dbReference>
<accession>A0A0G4I4V8</accession>
<keyword evidence="2" id="KW-0433">Leucine-rich repeat</keyword>
<name>A0A0G4I4V8_9ALVE</name>
<evidence type="ECO:0000256" key="1">
    <source>
        <dbReference type="ARBA" id="ARBA00022468"/>
    </source>
</evidence>
<dbReference type="GO" id="GO:0005096">
    <property type="term" value="F:GTPase activator activity"/>
    <property type="evidence" value="ECO:0007669"/>
    <property type="project" value="UniProtKB-KW"/>
</dbReference>
<dbReference type="PANTHER" id="PTHR24113:SF12">
    <property type="entry name" value="RAN GTPASE-ACTIVATING PROTEIN 1"/>
    <property type="match status" value="1"/>
</dbReference>
<evidence type="ECO:0000313" key="5">
    <source>
        <dbReference type="EMBL" id="CEM52031.1"/>
    </source>
</evidence>
<dbReference type="InterPro" id="IPR032675">
    <property type="entry name" value="LRR_dom_sf"/>
</dbReference>
<dbReference type="VEuPathDB" id="CryptoDB:Cvel_1827"/>
<dbReference type="GO" id="GO:0048471">
    <property type="term" value="C:perinuclear region of cytoplasm"/>
    <property type="evidence" value="ECO:0007669"/>
    <property type="project" value="TreeGrafter"/>
</dbReference>
<dbReference type="EMBL" id="CDMZ01005122">
    <property type="protein sequence ID" value="CEM52031.1"/>
    <property type="molecule type" value="Genomic_DNA"/>
</dbReference>
<evidence type="ECO:0000256" key="3">
    <source>
        <dbReference type="ARBA" id="ARBA00022737"/>
    </source>
</evidence>
<protein>
    <submittedName>
        <fullName evidence="5">Uncharacterized protein</fullName>
    </submittedName>
</protein>
<reference evidence="5" key="1">
    <citation type="submission" date="2014-11" db="EMBL/GenBank/DDBJ databases">
        <authorList>
            <person name="Otto D Thomas"/>
            <person name="Naeem Raeece"/>
        </authorList>
    </citation>
    <scope>NUCLEOTIDE SEQUENCE</scope>
</reference>
<proteinExistence type="predicted"/>
<evidence type="ECO:0000256" key="4">
    <source>
        <dbReference type="SAM" id="MobiDB-lite"/>
    </source>
</evidence>
<sequence length="818" mass="88621">MGENREVPCEGTQDREDDATGEEAQAVKEETERGQKRDEALFVLFKRSGLCAHTLSELAKEKDSFGSAWLFLRLFSKVKAHGRLSIEAPGAIDLSGFCGLTAKKIFLFLDFLPSSVEEIKLDGAAMKGPALPLFIRFFQRLKAVREKLREDRGPLLKRFHFADNSIGPKESPKIFPLLVPLLEGVSLKGNSLGVDGFRALAGAVREGMCSSLRCLDLQKTGLQREGLEILCACIKEKGLGLETLNLSQNRLGDEEMQILCPFLSAASLPLLKVLLLRECELGMKYEIEQLAEALQKGGHSQLESLDLEGNFMWSLEPVTKILQSLPSLKNLNLMVKPPRGRMRGVGGVWGFLNTLGSQECFSLENVAMRVDAVSNSESTDDETVRTLAAGVYPSVRTLSLTVPPYQFTLFFRELAALVAAPFETIDLFVVSVGGEKDEEVLTVGLLSLREGILKGRLGFLRKFQFGVESMGKEEVDILMDAVVKSDWGLPNLESLDFCWTAAGEGAESLGRALASGKLGGLGQINLFGSGVTDEGVRGIAEAVMAGAMVGMSSLELGNNPDVSGEVWEEFMVAIAESDKGMPKLSNLGLSVTNAKRVGGSLLFALGSGKLPSLERLFAEDELILLDEKGVETLGDVVKRGTLPPRLGAMGFSLKAPNVNCDALIRSIALSEKGLPFCVKTLNVKWGRVGEDALAFLAASGKGSLGGKLPGLERLDLFNWGIDDGKVKRLGEVFAAHGCPRLNILELSKNRITIAGFSAFVDTLCTDSLPNVRHIFLNSQEEAEAEEEPWPGSFAIAIQNVKKRAQDEGKLPGLINTQL</sequence>